<dbReference type="Proteomes" id="UP001152798">
    <property type="component" value="Chromosome 2"/>
</dbReference>
<dbReference type="PANTHER" id="PTHR16308:SF13">
    <property type="entry name" value="PROTEIN LINGERER"/>
    <property type="match status" value="1"/>
</dbReference>
<dbReference type="Pfam" id="PF12478">
    <property type="entry name" value="UBAP2-Lig"/>
    <property type="match status" value="1"/>
</dbReference>
<feature type="region of interest" description="Disordered" evidence="4">
    <location>
        <begin position="871"/>
        <end position="908"/>
    </location>
</feature>
<protein>
    <recommendedName>
        <fullName evidence="7">Protein lingerer</fullName>
    </recommendedName>
</protein>
<feature type="region of interest" description="Disordered" evidence="4">
    <location>
        <begin position="784"/>
        <end position="810"/>
    </location>
</feature>
<feature type="compositionally biased region" description="Basic and acidic residues" evidence="4">
    <location>
        <begin position="114"/>
        <end position="126"/>
    </location>
</feature>
<feature type="compositionally biased region" description="Polar residues" evidence="4">
    <location>
        <begin position="521"/>
        <end position="530"/>
    </location>
</feature>
<dbReference type="InterPro" id="IPR009060">
    <property type="entry name" value="UBA-like_sf"/>
</dbReference>
<dbReference type="EMBL" id="OV725078">
    <property type="protein sequence ID" value="CAH1392765.1"/>
    <property type="molecule type" value="Genomic_DNA"/>
</dbReference>
<keyword evidence="3" id="KW-0597">Phosphoprotein</keyword>
<feature type="region of interest" description="Disordered" evidence="4">
    <location>
        <begin position="1"/>
        <end position="46"/>
    </location>
</feature>
<feature type="region of interest" description="Disordered" evidence="4">
    <location>
        <begin position="103"/>
        <end position="240"/>
    </location>
</feature>
<evidence type="ECO:0000313" key="6">
    <source>
        <dbReference type="Proteomes" id="UP001152798"/>
    </source>
</evidence>
<organism evidence="5 6">
    <name type="scientific">Nezara viridula</name>
    <name type="common">Southern green stink bug</name>
    <name type="synonym">Cimex viridulus</name>
    <dbReference type="NCBI Taxonomy" id="85310"/>
    <lineage>
        <taxon>Eukaryota</taxon>
        <taxon>Metazoa</taxon>
        <taxon>Ecdysozoa</taxon>
        <taxon>Arthropoda</taxon>
        <taxon>Hexapoda</taxon>
        <taxon>Insecta</taxon>
        <taxon>Pterygota</taxon>
        <taxon>Neoptera</taxon>
        <taxon>Paraneoptera</taxon>
        <taxon>Hemiptera</taxon>
        <taxon>Heteroptera</taxon>
        <taxon>Panheteroptera</taxon>
        <taxon>Pentatomomorpha</taxon>
        <taxon>Pentatomoidea</taxon>
        <taxon>Pentatomidae</taxon>
        <taxon>Pentatominae</taxon>
        <taxon>Nezara</taxon>
    </lineage>
</organism>
<comment type="subcellular location">
    <subcellularLocation>
        <location evidence="1">Cytoplasm</location>
    </subcellularLocation>
</comment>
<feature type="region of interest" description="Disordered" evidence="4">
    <location>
        <begin position="643"/>
        <end position="707"/>
    </location>
</feature>
<name>A0A9P0E8F6_NEZVI</name>
<keyword evidence="2" id="KW-0963">Cytoplasm</keyword>
<dbReference type="PANTHER" id="PTHR16308">
    <property type="entry name" value="UBIQUITIN ASSOCIATED PROTEIN 2-LIKE/LINGERER"/>
    <property type="match status" value="1"/>
</dbReference>
<evidence type="ECO:0000256" key="4">
    <source>
        <dbReference type="SAM" id="MobiDB-lite"/>
    </source>
</evidence>
<accession>A0A9P0E8F6</accession>
<dbReference type="GO" id="GO:0005737">
    <property type="term" value="C:cytoplasm"/>
    <property type="evidence" value="ECO:0007669"/>
    <property type="project" value="UniProtKB-SubCell"/>
</dbReference>
<feature type="region of interest" description="Disordered" evidence="4">
    <location>
        <begin position="521"/>
        <end position="540"/>
    </location>
</feature>
<reference evidence="5" key="1">
    <citation type="submission" date="2022-01" db="EMBL/GenBank/DDBJ databases">
        <authorList>
            <person name="King R."/>
        </authorList>
    </citation>
    <scope>NUCLEOTIDE SEQUENCE</scope>
</reference>
<dbReference type="InterPro" id="IPR051833">
    <property type="entry name" value="TC-DDR_regulator"/>
</dbReference>
<dbReference type="InterPro" id="IPR022166">
    <property type="entry name" value="UBAP2/Lig"/>
</dbReference>
<dbReference type="SUPFAM" id="SSF46934">
    <property type="entry name" value="UBA-like"/>
    <property type="match status" value="1"/>
</dbReference>
<feature type="region of interest" description="Disordered" evidence="4">
    <location>
        <begin position="444"/>
        <end position="470"/>
    </location>
</feature>
<feature type="compositionally biased region" description="Low complexity" evidence="4">
    <location>
        <begin position="531"/>
        <end position="540"/>
    </location>
</feature>
<evidence type="ECO:0000256" key="2">
    <source>
        <dbReference type="ARBA" id="ARBA00022490"/>
    </source>
</evidence>
<sequence length="1015" mass="109736">MSLPSKVRKAKNTENSQTTKASKADNKQESMKQSEKAQPTAEQMRIAQIIDTKTEDPYLKEKLKQVMDATQKSIDDAYTALHDCDNDPNRAVNLLLEGIESEWSTSSKKKKNRTSADKNSKEKEQTSDAPAEEENWDQIANSKLTANSKTGNIRGRGRGFRGGRQASDSQSNDTSDRSKRTSKVLNGPIRGRGSRGRPQSRGFGRGRGTFRRPIDTWDPQRPPVSSNINHDNNSEDWDNEEYTGSLANSQIYTSSGTGNSPPSINSSLLGNNNIVTDDFEKKSQLQVDINSGKTGSNLSKNPELTSLTIPFHQTYTALPEPAITSPVGVRSPTMGSNLIMISPRAERTSLLISNQNKEESKISEKAITPPMGVRSPPMATNLIMMSRNDRTSINNQEIRMHRPRPKIPPPSKIPATAVEMPPDSVENNIGLLDVQFGALELNETNESVQVSPPTPHHSPSPVSSEKLLPHQSGATSDSLLLNETSFSPVRNNGATSISQISDLTAKVSDVSSSLYQEPTYQTSPYSKTAQQSPSVYSSSYSSGQMTSTSSIIYSTSSSQSTYSSSTGGVYGGISSSYPHYQYNSYPSQQTQTLPILTNSTNSYQSIVGSQQQYGSSSQSVYGTSGLPSQSYTTPYQTYNSSVQHNHKQGLVSSSSSSSKEFETSQPSVNLSSISHSGSINPTPTLLSATQTTPTSKPTSISSMGKSTVVTNMPPGVPPLVGTQYIMGQGGIPYFQQPMYYEDLQLMQQQRLAPHISTGYYEMGYPTSTTREGVQYNMNDGRFARTDNTSPVQASSISQQSGSQAHQQPMMNQPMPPAYAYFYGGSATMIPGNFQYGAPTLYPVAAGGTTSTHGNTSSGVYGKGPNNFSGNYGMYENNQGASTGSSDFKTSTSSGPKVQPTQTANPSTTSDIAANIYSTKSHSALSKSYEKQGFHCATPPPFNIGSQNSGMGPSGGYPQHLFIPAMTPHHNTTTLMHQPIHQDGSNTMSGRSQGNQQAKVVMTKGNYSSSTYWPQN</sequence>
<proteinExistence type="predicted"/>
<evidence type="ECO:0008006" key="7">
    <source>
        <dbReference type="Google" id="ProtNLM"/>
    </source>
</evidence>
<dbReference type="CDD" id="cd14277">
    <property type="entry name" value="UBA_UBP2_like"/>
    <property type="match status" value="1"/>
</dbReference>
<feature type="compositionally biased region" description="Basic residues" evidence="4">
    <location>
        <begin position="1"/>
        <end position="10"/>
    </location>
</feature>
<feature type="compositionally biased region" description="Polar residues" evidence="4">
    <location>
        <begin position="663"/>
        <end position="686"/>
    </location>
</feature>
<feature type="compositionally biased region" description="Basic and acidic residues" evidence="4">
    <location>
        <begin position="22"/>
        <end position="35"/>
    </location>
</feature>
<feature type="compositionally biased region" description="Low complexity" evidence="4">
    <location>
        <begin position="687"/>
        <end position="702"/>
    </location>
</feature>
<dbReference type="Gene3D" id="1.10.8.10">
    <property type="entry name" value="DNA helicase RuvA subunit, C-terminal domain"/>
    <property type="match status" value="1"/>
</dbReference>
<feature type="compositionally biased region" description="Low complexity" evidence="4">
    <location>
        <begin position="792"/>
        <end position="810"/>
    </location>
</feature>
<keyword evidence="6" id="KW-1185">Reference proteome</keyword>
<gene>
    <name evidence="5" type="ORF">NEZAVI_LOCUS3533</name>
</gene>
<feature type="compositionally biased region" description="Polar residues" evidence="4">
    <location>
        <begin position="138"/>
        <end position="151"/>
    </location>
</feature>
<evidence type="ECO:0000313" key="5">
    <source>
        <dbReference type="EMBL" id="CAH1392765.1"/>
    </source>
</evidence>
<evidence type="ECO:0000256" key="3">
    <source>
        <dbReference type="ARBA" id="ARBA00022553"/>
    </source>
</evidence>
<dbReference type="OrthoDB" id="5918007at2759"/>
<dbReference type="GO" id="GO:0005634">
    <property type="term" value="C:nucleus"/>
    <property type="evidence" value="ECO:0007669"/>
    <property type="project" value="TreeGrafter"/>
</dbReference>
<evidence type="ECO:0000256" key="1">
    <source>
        <dbReference type="ARBA" id="ARBA00004496"/>
    </source>
</evidence>
<dbReference type="AlphaFoldDB" id="A0A9P0E8F6"/>